<dbReference type="Gene3D" id="3.90.550.10">
    <property type="entry name" value="Spore Coat Polysaccharide Biosynthesis Protein SpsA, Chain A"/>
    <property type="match status" value="1"/>
</dbReference>
<accession>A0A914E5X3</accession>
<keyword evidence="1" id="KW-1185">Reference proteome</keyword>
<proteinExistence type="predicted"/>
<dbReference type="Pfam" id="PF03314">
    <property type="entry name" value="DUF273"/>
    <property type="match status" value="1"/>
</dbReference>
<sequence>MVFLGADIGVVNPNHCIEEWIDDRVNIMFYTRFISIEIMADSFIIKNTQYSHNFLKKWANWEFIEKALPVITNKTTFDYFYRSHGVDNGVLQLVVLEAVLPNAKVEYANCYEQFNTAYDLNKASSYYGFVLCVRTVLGSEYFWPGKIKIYRKGLGWARDGGHLTYDDWSEHDFMIHDWKGDDITKLAYWHKPASLLKEWKSPFLSMLNISECGKGYSGWNWRIEKKKSVEEIKKQLVESEKLFQDLFLKPHRFNPLIDSARIDKCYPKCDK</sequence>
<dbReference type="InterPro" id="IPR004988">
    <property type="entry name" value="DUF273"/>
</dbReference>
<protein>
    <submittedName>
        <fullName evidence="2">Uncharacterized protein</fullName>
    </submittedName>
</protein>
<dbReference type="InterPro" id="IPR029044">
    <property type="entry name" value="Nucleotide-diphossugar_trans"/>
</dbReference>
<evidence type="ECO:0000313" key="2">
    <source>
        <dbReference type="WBParaSite" id="ACRNAN_scaffold597.g15345.t1"/>
    </source>
</evidence>
<dbReference type="WBParaSite" id="ACRNAN_scaffold597.g15345.t1">
    <property type="protein sequence ID" value="ACRNAN_scaffold597.g15345.t1"/>
    <property type="gene ID" value="ACRNAN_scaffold597.g15345"/>
</dbReference>
<evidence type="ECO:0000313" key="1">
    <source>
        <dbReference type="Proteomes" id="UP000887540"/>
    </source>
</evidence>
<dbReference type="Proteomes" id="UP000887540">
    <property type="component" value="Unplaced"/>
</dbReference>
<dbReference type="AlphaFoldDB" id="A0A914E5X3"/>
<organism evidence="1 2">
    <name type="scientific">Acrobeloides nanus</name>
    <dbReference type="NCBI Taxonomy" id="290746"/>
    <lineage>
        <taxon>Eukaryota</taxon>
        <taxon>Metazoa</taxon>
        <taxon>Ecdysozoa</taxon>
        <taxon>Nematoda</taxon>
        <taxon>Chromadorea</taxon>
        <taxon>Rhabditida</taxon>
        <taxon>Tylenchina</taxon>
        <taxon>Cephalobomorpha</taxon>
        <taxon>Cephaloboidea</taxon>
        <taxon>Cephalobidae</taxon>
        <taxon>Acrobeloides</taxon>
    </lineage>
</organism>
<dbReference type="PANTHER" id="PTHR31562">
    <property type="entry name" value="PROTEIN CBG18972"/>
    <property type="match status" value="1"/>
</dbReference>
<reference evidence="2" key="1">
    <citation type="submission" date="2022-11" db="UniProtKB">
        <authorList>
            <consortium name="WormBaseParasite"/>
        </authorList>
    </citation>
    <scope>IDENTIFICATION</scope>
</reference>
<name>A0A914E5X3_9BILA</name>
<dbReference type="PANTHER" id="PTHR31562:SF8">
    <property type="entry name" value="ALPHA-1,6-MANNOSYLTRANSFERASE"/>
    <property type="match status" value="1"/>
</dbReference>